<evidence type="ECO:0000256" key="5">
    <source>
        <dbReference type="ARBA" id="ARBA00022691"/>
    </source>
</evidence>
<dbReference type="CDD" id="cd02440">
    <property type="entry name" value="AdoMet_MTases"/>
    <property type="match status" value="1"/>
</dbReference>
<dbReference type="InterPro" id="IPR002052">
    <property type="entry name" value="DNA_methylase_N6_adenine_CS"/>
</dbReference>
<dbReference type="GO" id="GO:0032259">
    <property type="term" value="P:methylation"/>
    <property type="evidence" value="ECO:0007669"/>
    <property type="project" value="UniProtKB-KW"/>
</dbReference>
<sequence>MLVNQIYDTTIEYGKRVGKSIRKKIGQFFTPPSIANYMASLMECNQSTIRILDTGAGTGILTAGLCERFLEHDTITHVHIDLYENDENVLSLLRENMELVRTTLEQNGKIVSYTVFEENFILSHDDFWNDREEKSKGELYDVIISNPPYKKIAKSEPESVVMDSVVHGQPNIYFLFMAMAAKLLKPNGELIFITPRSFTSGLYFRKFREYFLNTVRLTNIHLFHSRLDVFDGDKVLQEAIILRAVKTTQATDSILISASQDMYTGESFVHEVPYGTVVDMSSENLFMLIPSSVEEVELLTIVNSWDYNLIELGYKLKTGPVVDFRALDLIKEESEENTVPLLWANHFENNRITFPVSVSKNPQYIVDTEDSKSVLLPSRNYLLVKRFTSKEERRRVQCSLYFADEFINEKVGVENHLNYITKLKGEITKEEMYGLFVLFNSSYIDIYYRILNGSTQVNATEFNAIPLPSLDDIIRMGKRLLETNSITTETCDTIIEEMFIVQNSKQERNVG</sequence>
<feature type="domain" description="Type II methyltransferase M.TaqI-like" evidence="7">
    <location>
        <begin position="116"/>
        <end position="230"/>
    </location>
</feature>
<keyword evidence="3 8" id="KW-0489">Methyltransferase</keyword>
<comment type="catalytic activity">
    <reaction evidence="6">
        <text>a 2'-deoxyadenosine in DNA + S-adenosyl-L-methionine = an N(6)-methyl-2'-deoxyadenosine in DNA + S-adenosyl-L-homocysteine + H(+)</text>
        <dbReference type="Rhea" id="RHEA:15197"/>
        <dbReference type="Rhea" id="RHEA-COMP:12418"/>
        <dbReference type="Rhea" id="RHEA-COMP:12419"/>
        <dbReference type="ChEBI" id="CHEBI:15378"/>
        <dbReference type="ChEBI" id="CHEBI:57856"/>
        <dbReference type="ChEBI" id="CHEBI:59789"/>
        <dbReference type="ChEBI" id="CHEBI:90615"/>
        <dbReference type="ChEBI" id="CHEBI:90616"/>
        <dbReference type="EC" id="2.1.1.72"/>
    </reaction>
</comment>
<dbReference type="PANTHER" id="PTHR33841">
    <property type="entry name" value="DNA METHYLTRANSFERASE YEEA-RELATED"/>
    <property type="match status" value="1"/>
</dbReference>
<gene>
    <name evidence="8" type="ORF">GMB86_05485</name>
</gene>
<evidence type="ECO:0000256" key="4">
    <source>
        <dbReference type="ARBA" id="ARBA00022679"/>
    </source>
</evidence>
<comment type="similarity">
    <text evidence="1">Belongs to the N(4)/N(6)-methyltransferase family.</text>
</comment>
<dbReference type="EMBL" id="WNHB01000006">
    <property type="protein sequence ID" value="MTT31471.1"/>
    <property type="molecule type" value="Genomic_DNA"/>
</dbReference>
<evidence type="ECO:0000313" key="8">
    <source>
        <dbReference type="EMBL" id="MTT31471.1"/>
    </source>
</evidence>
<dbReference type="EC" id="2.1.1.72" evidence="2"/>
<dbReference type="Gene3D" id="3.40.50.150">
    <property type="entry name" value="Vaccinia Virus protein VP39"/>
    <property type="match status" value="1"/>
</dbReference>
<dbReference type="GO" id="GO:0006304">
    <property type="term" value="P:DNA modification"/>
    <property type="evidence" value="ECO:0007669"/>
    <property type="project" value="InterPro"/>
</dbReference>
<keyword evidence="5" id="KW-0949">S-adenosyl-L-methionine</keyword>
<organism evidence="8 9">
    <name type="scientific">Terrilactibacillus tamarindi</name>
    <dbReference type="NCBI Taxonomy" id="2599694"/>
    <lineage>
        <taxon>Bacteria</taxon>
        <taxon>Bacillati</taxon>
        <taxon>Bacillota</taxon>
        <taxon>Bacilli</taxon>
        <taxon>Bacillales</taxon>
        <taxon>Bacillaceae</taxon>
        <taxon>Terrilactibacillus</taxon>
    </lineage>
</organism>
<protein>
    <recommendedName>
        <fullName evidence="2">site-specific DNA-methyltransferase (adenine-specific)</fullName>
        <ecNumber evidence="2">2.1.1.72</ecNumber>
    </recommendedName>
</protein>
<keyword evidence="4" id="KW-0808">Transferase</keyword>
<evidence type="ECO:0000256" key="1">
    <source>
        <dbReference type="ARBA" id="ARBA00006594"/>
    </source>
</evidence>
<dbReference type="OrthoDB" id="9815272at2"/>
<dbReference type="Proteomes" id="UP000440978">
    <property type="component" value="Unassembled WGS sequence"/>
</dbReference>
<name>A0A6N8CND8_9BACI</name>
<evidence type="ECO:0000256" key="2">
    <source>
        <dbReference type="ARBA" id="ARBA00011900"/>
    </source>
</evidence>
<dbReference type="InterPro" id="IPR050953">
    <property type="entry name" value="N4_N6_ade-DNA_methylase"/>
</dbReference>
<dbReference type="GO" id="GO:0009007">
    <property type="term" value="F:site-specific DNA-methyltransferase (adenine-specific) activity"/>
    <property type="evidence" value="ECO:0007669"/>
    <property type="project" value="UniProtKB-EC"/>
</dbReference>
<dbReference type="SUPFAM" id="SSF53335">
    <property type="entry name" value="S-adenosyl-L-methionine-dependent methyltransferases"/>
    <property type="match status" value="1"/>
</dbReference>
<evidence type="ECO:0000259" key="7">
    <source>
        <dbReference type="Pfam" id="PF07669"/>
    </source>
</evidence>
<proteinExistence type="inferred from homology"/>
<dbReference type="InterPro" id="IPR029063">
    <property type="entry name" value="SAM-dependent_MTases_sf"/>
</dbReference>
<dbReference type="PRINTS" id="PR00507">
    <property type="entry name" value="N12N6MTFRASE"/>
</dbReference>
<dbReference type="Pfam" id="PF07669">
    <property type="entry name" value="Eco57I"/>
    <property type="match status" value="1"/>
</dbReference>
<keyword evidence="9" id="KW-1185">Reference proteome</keyword>
<dbReference type="RefSeq" id="WP_155217576.1">
    <property type="nucleotide sequence ID" value="NZ_WNHB01000006.1"/>
</dbReference>
<accession>A0A6N8CND8</accession>
<dbReference type="PANTHER" id="PTHR33841:SF5">
    <property type="entry name" value="DNA METHYLASE (MODIFICATION METHYLASE) (METHYLTRANSFERASE)-RELATED"/>
    <property type="match status" value="1"/>
</dbReference>
<dbReference type="PROSITE" id="PS00092">
    <property type="entry name" value="N6_MTASE"/>
    <property type="match status" value="1"/>
</dbReference>
<dbReference type="InterPro" id="IPR011639">
    <property type="entry name" value="MethylTrfase_TaqI-like_dom"/>
</dbReference>
<dbReference type="GO" id="GO:0003676">
    <property type="term" value="F:nucleic acid binding"/>
    <property type="evidence" value="ECO:0007669"/>
    <property type="project" value="InterPro"/>
</dbReference>
<evidence type="ECO:0000256" key="6">
    <source>
        <dbReference type="ARBA" id="ARBA00047942"/>
    </source>
</evidence>
<evidence type="ECO:0000256" key="3">
    <source>
        <dbReference type="ARBA" id="ARBA00022603"/>
    </source>
</evidence>
<evidence type="ECO:0000313" key="9">
    <source>
        <dbReference type="Proteomes" id="UP000440978"/>
    </source>
</evidence>
<reference evidence="8 9" key="1">
    <citation type="submission" date="2019-11" db="EMBL/GenBank/DDBJ databases">
        <title>Terrilactibacillus tamarindus sp. nov. BCM23-1 isolated from bark of Tamarindus indica.</title>
        <authorList>
            <person name="Kingkaew E."/>
            <person name="Tanasupawat S."/>
        </authorList>
    </citation>
    <scope>NUCLEOTIDE SEQUENCE [LARGE SCALE GENOMIC DNA]</scope>
    <source>
        <strain evidence="8 9">BCM23-1</strain>
    </source>
</reference>
<dbReference type="AlphaFoldDB" id="A0A6N8CND8"/>
<comment type="caution">
    <text evidence="8">The sequence shown here is derived from an EMBL/GenBank/DDBJ whole genome shotgun (WGS) entry which is preliminary data.</text>
</comment>